<dbReference type="InterPro" id="IPR003115">
    <property type="entry name" value="ParB_N"/>
</dbReference>
<evidence type="ECO:0000259" key="1">
    <source>
        <dbReference type="SMART" id="SM00470"/>
    </source>
</evidence>
<protein>
    <submittedName>
        <fullName evidence="2">ParB/RepB/Spo0J family partition protein</fullName>
    </submittedName>
</protein>
<organism evidence="2 3">
    <name type="scientific">Fulvimarina uroteuthidis</name>
    <dbReference type="NCBI Taxonomy" id="3098149"/>
    <lineage>
        <taxon>Bacteria</taxon>
        <taxon>Pseudomonadati</taxon>
        <taxon>Pseudomonadota</taxon>
        <taxon>Alphaproteobacteria</taxon>
        <taxon>Hyphomicrobiales</taxon>
        <taxon>Aurantimonadaceae</taxon>
        <taxon>Fulvimarina</taxon>
    </lineage>
</organism>
<name>A0ABU5I238_9HYPH</name>
<dbReference type="Pfam" id="PF02195">
    <property type="entry name" value="ParB_N"/>
    <property type="match status" value="1"/>
</dbReference>
<dbReference type="InterPro" id="IPR036086">
    <property type="entry name" value="ParB/Sulfiredoxin_sf"/>
</dbReference>
<keyword evidence="3" id="KW-1185">Reference proteome</keyword>
<dbReference type="Gene3D" id="3.90.1530.10">
    <property type="entry name" value="Conserved hypothetical protein from pyrococcus furiosus pfu- 392566-001, ParB domain"/>
    <property type="match status" value="1"/>
</dbReference>
<evidence type="ECO:0000313" key="3">
    <source>
        <dbReference type="Proteomes" id="UP001294412"/>
    </source>
</evidence>
<evidence type="ECO:0000313" key="2">
    <source>
        <dbReference type="EMBL" id="MDY8109212.1"/>
    </source>
</evidence>
<dbReference type="Proteomes" id="UP001294412">
    <property type="component" value="Unassembled WGS sequence"/>
</dbReference>
<sequence length="280" mass="31352">MDGNDEQGGVEFEPARAMAELAAKIESEPSADRPAEVRLEDLGRRSELFQPRGGIDEHHVGVLAKAIRSGGKPLEPIEVLQAGPELIIIDGHHRFDAYKEAKWSDAVPVSYFEGTLEEAVIASGRANSRAKLVMRQPERLNYAWRLTLLERLSKAQIADASGVGTSTVANMRTAKNKLEDRAFEFNSWGQAQRAANETDEDMSDDQLEQWKEQLADRWAEDLSRKFGPKMVNLPEIAAMALERYFGRRLSDVAEELLGHLSDDQLDAILEEQADRHNPDF</sequence>
<dbReference type="EMBL" id="JAXLPB010000002">
    <property type="protein sequence ID" value="MDY8109212.1"/>
    <property type="molecule type" value="Genomic_DNA"/>
</dbReference>
<proteinExistence type="predicted"/>
<accession>A0ABU5I238</accession>
<dbReference type="SUPFAM" id="SSF110849">
    <property type="entry name" value="ParB/Sulfiredoxin"/>
    <property type="match status" value="1"/>
</dbReference>
<reference evidence="2 3" key="1">
    <citation type="submission" date="2023-12" db="EMBL/GenBank/DDBJ databases">
        <title>Description of Novel Strain Fulvimarina sp. 2208YS6-2-32 isolated from Uroteuthis (Photololigo) edulis.</title>
        <authorList>
            <person name="Park J.-S."/>
        </authorList>
    </citation>
    <scope>NUCLEOTIDE SEQUENCE [LARGE SCALE GENOMIC DNA]</scope>
    <source>
        <strain evidence="2 3">2208YS6-2-32</strain>
    </source>
</reference>
<feature type="domain" description="ParB-like N-terminal" evidence="1">
    <location>
        <begin position="35"/>
        <end position="128"/>
    </location>
</feature>
<comment type="caution">
    <text evidence="2">The sequence shown here is derived from an EMBL/GenBank/DDBJ whole genome shotgun (WGS) entry which is preliminary data.</text>
</comment>
<gene>
    <name evidence="2" type="ORF">U0C82_08650</name>
</gene>
<dbReference type="SMART" id="SM00470">
    <property type="entry name" value="ParB"/>
    <property type="match status" value="1"/>
</dbReference>